<name>A0A2G4YU83_9PROT</name>
<protein>
    <submittedName>
        <fullName evidence="7">Cytochrome C</fullName>
    </submittedName>
</protein>
<dbReference type="InterPro" id="IPR036909">
    <property type="entry name" value="Cyt_c-like_dom_sf"/>
</dbReference>
<sequence length="228" mass="25292">MKRRYQFILLGGVFLSLSACKEEEATPAPDPVIQQAANPDRGREHFDTCATCHGEDGQGNRDMGAPSLVNMAPWSVEAQLIKFRSGLRGRHEDDAWGAQMADMAETLEDEQAITDVVAYIDSLPDEMPEQTLTGNNATGERYYHMICGACHGPGGQGTEAMQTPTLIGVDDWYLQRQYQNFAAKIRGYHIEDKAGRQMGMMSHSLPDEQTLNDILVFLQAPEMKVVPE</sequence>
<dbReference type="PANTHER" id="PTHR33751">
    <property type="entry name" value="CBB3-TYPE CYTOCHROME C OXIDASE SUBUNIT FIXP"/>
    <property type="match status" value="1"/>
</dbReference>
<dbReference type="PANTHER" id="PTHR33751:SF1">
    <property type="entry name" value="CBB3-TYPE CYTOCHROME C OXIDASE SUBUNIT FIXP"/>
    <property type="match status" value="1"/>
</dbReference>
<dbReference type="GO" id="GO:0046872">
    <property type="term" value="F:metal ion binding"/>
    <property type="evidence" value="ECO:0007669"/>
    <property type="project" value="UniProtKB-KW"/>
</dbReference>
<evidence type="ECO:0000256" key="3">
    <source>
        <dbReference type="ARBA" id="ARBA00023004"/>
    </source>
</evidence>
<keyword evidence="5" id="KW-0732">Signal</keyword>
<proteinExistence type="predicted"/>
<keyword evidence="8" id="KW-1185">Reference proteome</keyword>
<gene>
    <name evidence="7" type="ORF">CRD36_03725</name>
</gene>
<dbReference type="GO" id="GO:0009055">
    <property type="term" value="F:electron transfer activity"/>
    <property type="evidence" value="ECO:0007669"/>
    <property type="project" value="InterPro"/>
</dbReference>
<dbReference type="InterPro" id="IPR009056">
    <property type="entry name" value="Cyt_c-like_dom"/>
</dbReference>
<feature type="domain" description="Cytochrome c" evidence="6">
    <location>
        <begin position="134"/>
        <end position="222"/>
    </location>
</feature>
<dbReference type="OrthoDB" id="9773456at2"/>
<organism evidence="7 8">
    <name type="scientific">Paremcibacter congregatus</name>
    <dbReference type="NCBI Taxonomy" id="2043170"/>
    <lineage>
        <taxon>Bacteria</taxon>
        <taxon>Pseudomonadati</taxon>
        <taxon>Pseudomonadota</taxon>
        <taxon>Alphaproteobacteria</taxon>
        <taxon>Emcibacterales</taxon>
        <taxon>Emcibacteraceae</taxon>
        <taxon>Paremcibacter</taxon>
    </lineage>
</organism>
<keyword evidence="3 4" id="KW-0408">Iron</keyword>
<dbReference type="Proteomes" id="UP000229730">
    <property type="component" value="Unassembled WGS sequence"/>
</dbReference>
<evidence type="ECO:0000259" key="6">
    <source>
        <dbReference type="PROSITE" id="PS51007"/>
    </source>
</evidence>
<dbReference type="InterPro" id="IPR050597">
    <property type="entry name" value="Cytochrome_c_Oxidase_Subunit"/>
</dbReference>
<dbReference type="RefSeq" id="WP_099471385.1">
    <property type="nucleotide sequence ID" value="NZ_CP041025.1"/>
</dbReference>
<feature type="chain" id="PRO_5013761045" evidence="5">
    <location>
        <begin position="22"/>
        <end position="228"/>
    </location>
</feature>
<comment type="caution">
    <text evidence="7">The sequence shown here is derived from an EMBL/GenBank/DDBJ whole genome shotgun (WGS) entry which is preliminary data.</text>
</comment>
<dbReference type="InParanoid" id="A0A2G4YU83"/>
<dbReference type="GO" id="GO:0020037">
    <property type="term" value="F:heme binding"/>
    <property type="evidence" value="ECO:0007669"/>
    <property type="project" value="InterPro"/>
</dbReference>
<dbReference type="Gene3D" id="1.10.760.10">
    <property type="entry name" value="Cytochrome c-like domain"/>
    <property type="match status" value="2"/>
</dbReference>
<evidence type="ECO:0000256" key="1">
    <source>
        <dbReference type="ARBA" id="ARBA00022617"/>
    </source>
</evidence>
<dbReference type="Pfam" id="PF00034">
    <property type="entry name" value="Cytochrom_C"/>
    <property type="match status" value="2"/>
</dbReference>
<evidence type="ECO:0000256" key="5">
    <source>
        <dbReference type="SAM" id="SignalP"/>
    </source>
</evidence>
<keyword evidence="2 4" id="KW-0479">Metal-binding</keyword>
<dbReference type="AlphaFoldDB" id="A0A2G4YU83"/>
<keyword evidence="1 4" id="KW-0349">Heme</keyword>
<dbReference type="PROSITE" id="PS51257">
    <property type="entry name" value="PROKAR_LIPOPROTEIN"/>
    <property type="match status" value="1"/>
</dbReference>
<evidence type="ECO:0000313" key="7">
    <source>
        <dbReference type="EMBL" id="PHZ85800.1"/>
    </source>
</evidence>
<dbReference type="SUPFAM" id="SSF46626">
    <property type="entry name" value="Cytochrome c"/>
    <property type="match status" value="2"/>
</dbReference>
<feature type="domain" description="Cytochrome c" evidence="6">
    <location>
        <begin position="37"/>
        <end position="124"/>
    </location>
</feature>
<dbReference type="EMBL" id="PDEM01000009">
    <property type="protein sequence ID" value="PHZ85800.1"/>
    <property type="molecule type" value="Genomic_DNA"/>
</dbReference>
<reference evidence="7 8" key="1">
    <citation type="submission" date="2017-10" db="EMBL/GenBank/DDBJ databases">
        <title>Frigbacter circumglobatus gen. nov. sp. nov., isolated from sediment cultured in situ.</title>
        <authorList>
            <person name="Zhao Z."/>
        </authorList>
    </citation>
    <scope>NUCLEOTIDE SEQUENCE [LARGE SCALE GENOMIC DNA]</scope>
    <source>
        <strain evidence="7 8">ZYL</strain>
    </source>
</reference>
<evidence type="ECO:0000313" key="8">
    <source>
        <dbReference type="Proteomes" id="UP000229730"/>
    </source>
</evidence>
<evidence type="ECO:0000256" key="4">
    <source>
        <dbReference type="PROSITE-ProRule" id="PRU00433"/>
    </source>
</evidence>
<feature type="signal peptide" evidence="5">
    <location>
        <begin position="1"/>
        <end position="21"/>
    </location>
</feature>
<evidence type="ECO:0000256" key="2">
    <source>
        <dbReference type="ARBA" id="ARBA00022723"/>
    </source>
</evidence>
<accession>A0A2G4YU83</accession>
<dbReference type="PROSITE" id="PS51007">
    <property type="entry name" value="CYTC"/>
    <property type="match status" value="2"/>
</dbReference>